<organism evidence="3 4">
    <name type="scientific">Bordetella genomosp. 11</name>
    <dbReference type="NCBI Taxonomy" id="1416808"/>
    <lineage>
        <taxon>Bacteria</taxon>
        <taxon>Pseudomonadati</taxon>
        <taxon>Pseudomonadota</taxon>
        <taxon>Betaproteobacteria</taxon>
        <taxon>Burkholderiales</taxon>
        <taxon>Alcaligenaceae</taxon>
        <taxon>Bordetella</taxon>
    </lineage>
</organism>
<dbReference type="Proteomes" id="UP000215767">
    <property type="component" value="Unassembled WGS sequence"/>
</dbReference>
<evidence type="ECO:0000259" key="2">
    <source>
        <dbReference type="Pfam" id="PF13827"/>
    </source>
</evidence>
<evidence type="ECO:0000259" key="1">
    <source>
        <dbReference type="Pfam" id="PF13356"/>
    </source>
</evidence>
<sequence length="265" mass="28555">MPLSDTACRQAKPKEKPNKLTDAGGLYLLVNATGKYWRWDYRHAQKRKTQDPMLARKETKQADAVIFEAVATHNVRRPTGPELPTHGTAPGRALPFVSRNRLMKFIAFGFWILLAAPFTVHAQCAPGIPGAGNPGCIPPTMQNSPYNQGMDAPSPPPPVWRETWGAIAIDMGVGRAGMSDTEMSKDSAISVALARCKSAGGSQCEIKTTYHNQCVALAQQKGGGDVVTFTGPDKSRAELRSVERCGGKARCAVVYSACSDAVRVQ</sequence>
<dbReference type="InterPro" id="IPR025240">
    <property type="entry name" value="DUF4189"/>
</dbReference>
<dbReference type="RefSeq" id="WP_094843281.1">
    <property type="nucleotide sequence ID" value="NZ_NEVS01000004.1"/>
</dbReference>
<name>A0A261UJV7_9BORD</name>
<dbReference type="OrthoDB" id="8666596at2"/>
<comment type="caution">
    <text evidence="3">The sequence shown here is derived from an EMBL/GenBank/DDBJ whole genome shotgun (WGS) entry which is preliminary data.</text>
</comment>
<dbReference type="AlphaFoldDB" id="A0A261UJV7"/>
<feature type="domain" description="Integrase DNA-binding" evidence="1">
    <location>
        <begin position="3"/>
        <end position="49"/>
    </location>
</feature>
<accession>A0A261UJV7</accession>
<evidence type="ECO:0000313" key="4">
    <source>
        <dbReference type="Proteomes" id="UP000215767"/>
    </source>
</evidence>
<reference evidence="4" key="1">
    <citation type="submission" date="2017-05" db="EMBL/GenBank/DDBJ databases">
        <title>Complete and WGS of Bordetella genogroups.</title>
        <authorList>
            <person name="Spilker T."/>
            <person name="Lipuma J."/>
        </authorList>
    </citation>
    <scope>NUCLEOTIDE SEQUENCE [LARGE SCALE GENOMIC DNA]</scope>
    <source>
        <strain evidence="4">AU8856</strain>
    </source>
</reference>
<keyword evidence="4" id="KW-1185">Reference proteome</keyword>
<dbReference type="Gene3D" id="3.30.160.390">
    <property type="entry name" value="Integrase, DNA-binding domain"/>
    <property type="match status" value="1"/>
</dbReference>
<dbReference type="EMBL" id="NEVS01000004">
    <property type="protein sequence ID" value="OZI61895.1"/>
    <property type="molecule type" value="Genomic_DNA"/>
</dbReference>
<gene>
    <name evidence="3" type="ORF">CAL28_21890</name>
</gene>
<protein>
    <submittedName>
        <fullName evidence="3">Uncharacterized protein</fullName>
    </submittedName>
</protein>
<dbReference type="Pfam" id="PF13827">
    <property type="entry name" value="DUF4189"/>
    <property type="match status" value="1"/>
</dbReference>
<dbReference type="Pfam" id="PF13356">
    <property type="entry name" value="Arm-DNA-bind_3"/>
    <property type="match status" value="1"/>
</dbReference>
<dbReference type="InterPro" id="IPR025166">
    <property type="entry name" value="Integrase_DNA_bind_dom"/>
</dbReference>
<feature type="domain" description="DUF4189" evidence="2">
    <location>
        <begin position="164"/>
        <end position="258"/>
    </location>
</feature>
<proteinExistence type="predicted"/>
<evidence type="ECO:0000313" key="3">
    <source>
        <dbReference type="EMBL" id="OZI61895.1"/>
    </source>
</evidence>
<dbReference type="InterPro" id="IPR038488">
    <property type="entry name" value="Integrase_DNA-bd_sf"/>
</dbReference>